<gene>
    <name evidence="3" type="ORF">PCON_09417</name>
</gene>
<keyword evidence="4" id="KW-1185">Reference proteome</keyword>
<evidence type="ECO:0000256" key="1">
    <source>
        <dbReference type="SAM" id="MobiDB-lite"/>
    </source>
</evidence>
<sequence length="119" mass="12890">MLPISLPILVPGALFTLFVWKLSAAPRNTSYHRFSMAAPETAARIRGDELYDIRQNHISLHGGTPVKPEPAISQIDVLSEVIKNRGQAGRRRGSGSARSGKGHRRSSSMPAMELGSKAT</sequence>
<name>U4LTI5_PYROM</name>
<keyword evidence="2" id="KW-0732">Signal</keyword>
<protein>
    <submittedName>
        <fullName evidence="3">Uncharacterized protein</fullName>
    </submittedName>
</protein>
<dbReference type="Proteomes" id="UP000018144">
    <property type="component" value="Unassembled WGS sequence"/>
</dbReference>
<feature type="chain" id="PRO_5004652368" evidence="2">
    <location>
        <begin position="25"/>
        <end position="119"/>
    </location>
</feature>
<feature type="signal peptide" evidence="2">
    <location>
        <begin position="1"/>
        <end position="24"/>
    </location>
</feature>
<proteinExistence type="predicted"/>
<feature type="region of interest" description="Disordered" evidence="1">
    <location>
        <begin position="83"/>
        <end position="119"/>
    </location>
</feature>
<dbReference type="AlphaFoldDB" id="U4LTI5"/>
<reference evidence="3 4" key="1">
    <citation type="journal article" date="2013" name="PLoS Genet.">
        <title>The genome and development-dependent transcriptomes of Pyronema confluens: a window into fungal evolution.</title>
        <authorList>
            <person name="Traeger S."/>
            <person name="Altegoer F."/>
            <person name="Freitag M."/>
            <person name="Gabaldon T."/>
            <person name="Kempken F."/>
            <person name="Kumar A."/>
            <person name="Marcet-Houben M."/>
            <person name="Poggeler S."/>
            <person name="Stajich J.E."/>
            <person name="Nowrousian M."/>
        </authorList>
    </citation>
    <scope>NUCLEOTIDE SEQUENCE [LARGE SCALE GENOMIC DNA]</scope>
    <source>
        <strain evidence="4">CBS 100304</strain>
        <tissue evidence="3">Vegetative mycelium</tissue>
    </source>
</reference>
<evidence type="ECO:0000313" key="4">
    <source>
        <dbReference type="Proteomes" id="UP000018144"/>
    </source>
</evidence>
<accession>U4LTI5</accession>
<evidence type="ECO:0000256" key="2">
    <source>
        <dbReference type="SAM" id="SignalP"/>
    </source>
</evidence>
<organism evidence="3 4">
    <name type="scientific">Pyronema omphalodes (strain CBS 100304)</name>
    <name type="common">Pyronema confluens</name>
    <dbReference type="NCBI Taxonomy" id="1076935"/>
    <lineage>
        <taxon>Eukaryota</taxon>
        <taxon>Fungi</taxon>
        <taxon>Dikarya</taxon>
        <taxon>Ascomycota</taxon>
        <taxon>Pezizomycotina</taxon>
        <taxon>Pezizomycetes</taxon>
        <taxon>Pezizales</taxon>
        <taxon>Pyronemataceae</taxon>
        <taxon>Pyronema</taxon>
    </lineage>
</organism>
<dbReference type="EMBL" id="HF935497">
    <property type="protein sequence ID" value="CCX30816.1"/>
    <property type="molecule type" value="Genomic_DNA"/>
</dbReference>
<evidence type="ECO:0000313" key="3">
    <source>
        <dbReference type="EMBL" id="CCX30816.1"/>
    </source>
</evidence>